<evidence type="ECO:0000313" key="2">
    <source>
        <dbReference type="EMBL" id="ODV66061.1"/>
    </source>
</evidence>
<organism evidence="2 3">
    <name type="scientific">Hyphopichia burtonii NRRL Y-1933</name>
    <dbReference type="NCBI Taxonomy" id="984485"/>
    <lineage>
        <taxon>Eukaryota</taxon>
        <taxon>Fungi</taxon>
        <taxon>Dikarya</taxon>
        <taxon>Ascomycota</taxon>
        <taxon>Saccharomycotina</taxon>
        <taxon>Pichiomycetes</taxon>
        <taxon>Debaryomycetaceae</taxon>
        <taxon>Hyphopichia</taxon>
    </lineage>
</organism>
<evidence type="ECO:0000256" key="1">
    <source>
        <dbReference type="SAM" id="MobiDB-lite"/>
    </source>
</evidence>
<evidence type="ECO:0000313" key="3">
    <source>
        <dbReference type="Proteomes" id="UP000095085"/>
    </source>
</evidence>
<protein>
    <submittedName>
        <fullName evidence="2">Uncharacterized protein</fullName>
    </submittedName>
</protein>
<dbReference type="GeneID" id="30996176"/>
<reference evidence="3" key="1">
    <citation type="submission" date="2016-05" db="EMBL/GenBank/DDBJ databases">
        <title>Comparative genomics of biotechnologically important yeasts.</title>
        <authorList>
            <consortium name="DOE Joint Genome Institute"/>
            <person name="Riley R."/>
            <person name="Haridas S."/>
            <person name="Wolfe K.H."/>
            <person name="Lopes M.R."/>
            <person name="Hittinger C.T."/>
            <person name="Goker M."/>
            <person name="Salamov A."/>
            <person name="Wisecaver J."/>
            <person name="Long T.M."/>
            <person name="Aerts A.L."/>
            <person name="Barry K."/>
            <person name="Choi C."/>
            <person name="Clum A."/>
            <person name="Coughlan A.Y."/>
            <person name="Deshpande S."/>
            <person name="Douglass A.P."/>
            <person name="Hanson S.J."/>
            <person name="Klenk H.-P."/>
            <person name="Labutti K."/>
            <person name="Lapidus A."/>
            <person name="Lindquist E."/>
            <person name="Lipzen A."/>
            <person name="Meier-Kolthoff J.P."/>
            <person name="Ohm R.A."/>
            <person name="Otillar R.P."/>
            <person name="Pangilinan J."/>
            <person name="Peng Y."/>
            <person name="Rokas A."/>
            <person name="Rosa C.A."/>
            <person name="Scheuner C."/>
            <person name="Sibirny A.A."/>
            <person name="Slot J.C."/>
            <person name="Stielow J.B."/>
            <person name="Sun H."/>
            <person name="Kurtzman C.P."/>
            <person name="Blackwell M."/>
            <person name="Grigoriev I.V."/>
            <person name="Jeffries T.W."/>
        </authorList>
    </citation>
    <scope>NUCLEOTIDE SEQUENCE [LARGE SCALE GENOMIC DNA]</scope>
    <source>
        <strain evidence="3">NRRL Y-1933</strain>
    </source>
</reference>
<dbReference type="AlphaFoldDB" id="A0A1E4RFQ7"/>
<feature type="compositionally biased region" description="Polar residues" evidence="1">
    <location>
        <begin position="25"/>
        <end position="44"/>
    </location>
</feature>
<accession>A0A1E4RFQ7</accession>
<proteinExistence type="predicted"/>
<sequence>MTPASNQQQQHHQHPPRNTNTTPPSSVKTNSHLQTPKLSPSSNGAIEHQNKNSDALPSLRSLKLDLPTNLSMPSLPDANIGLTDKQKSNPHH</sequence>
<dbReference type="RefSeq" id="XP_020075128.1">
    <property type="nucleotide sequence ID" value="XM_020221627.1"/>
</dbReference>
<feature type="region of interest" description="Disordered" evidence="1">
    <location>
        <begin position="1"/>
        <end position="92"/>
    </location>
</feature>
<dbReference type="Proteomes" id="UP000095085">
    <property type="component" value="Unassembled WGS sequence"/>
</dbReference>
<keyword evidence="3" id="KW-1185">Reference proteome</keyword>
<dbReference type="EMBL" id="KV454543">
    <property type="protein sequence ID" value="ODV66061.1"/>
    <property type="molecule type" value="Genomic_DNA"/>
</dbReference>
<name>A0A1E4RFQ7_9ASCO</name>
<gene>
    <name evidence="2" type="ORF">HYPBUDRAFT_153589</name>
</gene>